<dbReference type="InterPro" id="IPR027267">
    <property type="entry name" value="AH/BAR_dom_sf"/>
</dbReference>
<keyword evidence="4" id="KW-1185">Reference proteome</keyword>
<proteinExistence type="predicted"/>
<reference evidence="3" key="1">
    <citation type="journal article" date="2022" name="Int. J. Mol. Sci.">
        <title>Draft Genome of Tanacetum Coccineum: Genomic Comparison of Closely Related Tanacetum-Family Plants.</title>
        <authorList>
            <person name="Yamashiro T."/>
            <person name="Shiraishi A."/>
            <person name="Nakayama K."/>
            <person name="Satake H."/>
        </authorList>
    </citation>
    <scope>NUCLEOTIDE SEQUENCE</scope>
</reference>
<accession>A0ABQ5I136</accession>
<organism evidence="3 4">
    <name type="scientific">Tanacetum coccineum</name>
    <dbReference type="NCBI Taxonomy" id="301880"/>
    <lineage>
        <taxon>Eukaryota</taxon>
        <taxon>Viridiplantae</taxon>
        <taxon>Streptophyta</taxon>
        <taxon>Embryophyta</taxon>
        <taxon>Tracheophyta</taxon>
        <taxon>Spermatophyta</taxon>
        <taxon>Magnoliopsida</taxon>
        <taxon>eudicotyledons</taxon>
        <taxon>Gunneridae</taxon>
        <taxon>Pentapetalae</taxon>
        <taxon>asterids</taxon>
        <taxon>campanulids</taxon>
        <taxon>Asterales</taxon>
        <taxon>Asteraceae</taxon>
        <taxon>Asteroideae</taxon>
        <taxon>Anthemideae</taxon>
        <taxon>Anthemidinae</taxon>
        <taxon>Tanacetum</taxon>
    </lineage>
</organism>
<dbReference type="Pfam" id="PF03732">
    <property type="entry name" value="Retrotrans_gag"/>
    <property type="match status" value="1"/>
</dbReference>
<evidence type="ECO:0000259" key="2">
    <source>
        <dbReference type="Pfam" id="PF03732"/>
    </source>
</evidence>
<comment type="caution">
    <text evidence="3">The sequence shown here is derived from an EMBL/GenBank/DDBJ whole genome shotgun (WGS) entry which is preliminary data.</text>
</comment>
<dbReference type="SUPFAM" id="SSF103657">
    <property type="entry name" value="BAR/IMD domain-like"/>
    <property type="match status" value="1"/>
</dbReference>
<reference evidence="3" key="2">
    <citation type="submission" date="2022-01" db="EMBL/GenBank/DDBJ databases">
        <authorList>
            <person name="Yamashiro T."/>
            <person name="Shiraishi A."/>
            <person name="Satake H."/>
            <person name="Nakayama K."/>
        </authorList>
    </citation>
    <scope>NUCLEOTIDE SEQUENCE</scope>
</reference>
<dbReference type="EMBL" id="BQNB010020172">
    <property type="protein sequence ID" value="GJT93097.1"/>
    <property type="molecule type" value="Genomic_DNA"/>
</dbReference>
<feature type="region of interest" description="Disordered" evidence="1">
    <location>
        <begin position="332"/>
        <end position="367"/>
    </location>
</feature>
<feature type="domain" description="Retrotransposon gag" evidence="2">
    <location>
        <begin position="39"/>
        <end position="121"/>
    </location>
</feature>
<dbReference type="InterPro" id="IPR005162">
    <property type="entry name" value="Retrotrans_gag_dom"/>
</dbReference>
<protein>
    <submittedName>
        <fullName evidence="3">MAK10-like protein</fullName>
    </submittedName>
</protein>
<evidence type="ECO:0000313" key="3">
    <source>
        <dbReference type="EMBL" id="GJT93097.1"/>
    </source>
</evidence>
<dbReference type="Proteomes" id="UP001151760">
    <property type="component" value="Unassembled WGS sequence"/>
</dbReference>
<evidence type="ECO:0000256" key="1">
    <source>
        <dbReference type="SAM" id="MobiDB-lite"/>
    </source>
</evidence>
<gene>
    <name evidence="3" type="ORF">Tco_1081942</name>
</gene>
<sequence>MRDVNPIRTLGDYSKPSHEGYRNTIEHLEGNNVVPLRSDTIRNWLERLPAGSISIWEDLTTRFLTQFFSLVRTAKLLNDILMYQQHQEESLSEALTRFKDLLQKVPHYGIDLWLKVQIFYDHVNPVTRRSIDQSTGGKLRNKNAKESWPLLEDLALHDNESWNDLRDFAKPVKAISLPQDVPCTSDRRLIELENQVQCLMESHLAPRQPTQVNKIISSCEICSGPHDTQYCMENPEQAFVEYTSSLTDETRRSPAAQMNFTSTNYPIKEELRGKGIKSTSKLLSPKYLSQSSLAEQNRNPSLSKRVHFVNSIVILNKDDEAKEEGNVKFSTTEYEDHETTVESDEEFEEETEEEIKEEEEDSPKHFDSFPTMKELRLHYNWIMSKRLGPRRKPSNLGKIYNFIGRVKGLKVFVGSFTYECDFMVLEDTTSVIDHDLGSVVFGKPSVEATGLVYYWEEGTITFEKDKEKIVFKIPHKLEWKFLIKNEEEIFTVRGDGVGIKPDGVASPAMLYLTIRSLEVLRKFHWTTLGGRSNFLALGWNLEEIHVTWVIWRRNGQDCDSTPKIMKNCVHTEPGDGVGVRDPVTSSGRGRLKEDLESSMWRRRHDFKATPSRRFHYI</sequence>
<evidence type="ECO:0000313" key="4">
    <source>
        <dbReference type="Proteomes" id="UP001151760"/>
    </source>
</evidence>
<dbReference type="PANTHER" id="PTHR33223">
    <property type="entry name" value="CCHC-TYPE DOMAIN-CONTAINING PROTEIN"/>
    <property type="match status" value="1"/>
</dbReference>
<name>A0ABQ5I136_9ASTR</name>
<dbReference type="PANTHER" id="PTHR33223:SF11">
    <property type="entry name" value="ELEMENT PROTEIN, PUTATIVE-RELATED"/>
    <property type="match status" value="1"/>
</dbReference>
<feature type="compositionally biased region" description="Acidic residues" evidence="1">
    <location>
        <begin position="333"/>
        <end position="361"/>
    </location>
</feature>